<dbReference type="InterPro" id="IPR002083">
    <property type="entry name" value="MATH/TRAF_dom"/>
</dbReference>
<organism evidence="3 4">
    <name type="scientific">Prunus persica</name>
    <name type="common">Peach</name>
    <name type="synonym">Amygdalus persica</name>
    <dbReference type="NCBI Taxonomy" id="3760"/>
    <lineage>
        <taxon>Eukaryota</taxon>
        <taxon>Viridiplantae</taxon>
        <taxon>Streptophyta</taxon>
        <taxon>Embryophyta</taxon>
        <taxon>Tracheophyta</taxon>
        <taxon>Spermatophyta</taxon>
        <taxon>Magnoliopsida</taxon>
        <taxon>eudicotyledons</taxon>
        <taxon>Gunneridae</taxon>
        <taxon>Pentapetalae</taxon>
        <taxon>rosids</taxon>
        <taxon>fabids</taxon>
        <taxon>Rosales</taxon>
        <taxon>Rosaceae</taxon>
        <taxon>Amygdaloideae</taxon>
        <taxon>Amygdaleae</taxon>
        <taxon>Prunus</taxon>
    </lineage>
</organism>
<dbReference type="InterPro" id="IPR008974">
    <property type="entry name" value="TRAF-like"/>
</dbReference>
<dbReference type="SUPFAM" id="SSF49599">
    <property type="entry name" value="TRAF domain-like"/>
    <property type="match status" value="1"/>
</dbReference>
<dbReference type="Pfam" id="PF22486">
    <property type="entry name" value="MATH_2"/>
    <property type="match status" value="1"/>
</dbReference>
<keyword evidence="4" id="KW-1185">Reference proteome</keyword>
<dbReference type="Gramene" id="ONI21205">
    <property type="protein sequence ID" value="ONI21205"/>
    <property type="gene ID" value="PRUPE_2G053100"/>
</dbReference>
<proteinExistence type="predicted"/>
<protein>
    <recommendedName>
        <fullName evidence="2">MATH domain-containing protein</fullName>
    </recommendedName>
</protein>
<dbReference type="Proteomes" id="UP000006882">
    <property type="component" value="Chromosome G2"/>
</dbReference>
<dbReference type="InterPro" id="IPR050804">
    <property type="entry name" value="MCC"/>
</dbReference>
<dbReference type="PANTHER" id="PTHR46236">
    <property type="entry name" value="TRAF-LIKE SUPERFAMILY PROTEIN"/>
    <property type="match status" value="1"/>
</dbReference>
<dbReference type="EMBL" id="CM007652">
    <property type="protein sequence ID" value="ONI21205.1"/>
    <property type="molecule type" value="Genomic_DNA"/>
</dbReference>
<evidence type="ECO:0000313" key="4">
    <source>
        <dbReference type="Proteomes" id="UP000006882"/>
    </source>
</evidence>
<dbReference type="PANTHER" id="PTHR46236:SF35">
    <property type="entry name" value="MATH DOMAIN-CONTAINING PROTEIN"/>
    <property type="match status" value="1"/>
</dbReference>
<evidence type="ECO:0000313" key="3">
    <source>
        <dbReference type="EMBL" id="ONI21205.1"/>
    </source>
</evidence>
<dbReference type="STRING" id="3760.A0A251QEW3"/>
<feature type="domain" description="MATH" evidence="2">
    <location>
        <begin position="13"/>
        <end position="113"/>
    </location>
</feature>
<sequence>MKREEGEEEDFVCGTFTWRIDNFSMLHNEMHYSDVFVICGYKWQILIYPKGDNVVDYLSLYLEVADASTLTFGWTRYAKFSLTVVNQLDSKKSITMGIYLYLVACHLLKRLVK</sequence>
<dbReference type="AlphaFoldDB" id="A0A251QEW3"/>
<keyword evidence="1" id="KW-0175">Coiled coil</keyword>
<dbReference type="CDD" id="cd00121">
    <property type="entry name" value="MATH"/>
    <property type="match status" value="1"/>
</dbReference>
<dbReference type="Gene3D" id="2.60.210.10">
    <property type="entry name" value="Apoptosis, Tumor Necrosis Factor Receptor Associated Protein 2, Chain A"/>
    <property type="match status" value="1"/>
</dbReference>
<dbReference type="SMART" id="SM00061">
    <property type="entry name" value="MATH"/>
    <property type="match status" value="1"/>
</dbReference>
<gene>
    <name evidence="3" type="ORF">PRUPE_2G053100</name>
</gene>
<accession>A0A251QEW3</accession>
<dbReference type="eggNOG" id="KOG1863">
    <property type="taxonomic scope" value="Eukaryota"/>
</dbReference>
<name>A0A251QEW3_PRUPE</name>
<evidence type="ECO:0000259" key="2">
    <source>
        <dbReference type="PROSITE" id="PS50144"/>
    </source>
</evidence>
<dbReference type="PROSITE" id="PS50144">
    <property type="entry name" value="MATH"/>
    <property type="match status" value="1"/>
</dbReference>
<reference evidence="3 4" key="1">
    <citation type="journal article" date="2013" name="Nat. Genet.">
        <title>The high-quality draft genome of peach (Prunus persica) identifies unique patterns of genetic diversity, domestication and genome evolution.</title>
        <authorList>
            <consortium name="International Peach Genome Initiative"/>
            <person name="Verde I."/>
            <person name="Abbott A.G."/>
            <person name="Scalabrin S."/>
            <person name="Jung S."/>
            <person name="Shu S."/>
            <person name="Marroni F."/>
            <person name="Zhebentyayeva T."/>
            <person name="Dettori M.T."/>
            <person name="Grimwood J."/>
            <person name="Cattonaro F."/>
            <person name="Zuccolo A."/>
            <person name="Rossini L."/>
            <person name="Jenkins J."/>
            <person name="Vendramin E."/>
            <person name="Meisel L.A."/>
            <person name="Decroocq V."/>
            <person name="Sosinski B."/>
            <person name="Prochnik S."/>
            <person name="Mitros T."/>
            <person name="Policriti A."/>
            <person name="Cipriani G."/>
            <person name="Dondini L."/>
            <person name="Ficklin S."/>
            <person name="Goodstein D.M."/>
            <person name="Xuan P."/>
            <person name="Del Fabbro C."/>
            <person name="Aramini V."/>
            <person name="Copetti D."/>
            <person name="Gonzalez S."/>
            <person name="Horner D.S."/>
            <person name="Falchi R."/>
            <person name="Lucas S."/>
            <person name="Mica E."/>
            <person name="Maldonado J."/>
            <person name="Lazzari B."/>
            <person name="Bielenberg D."/>
            <person name="Pirona R."/>
            <person name="Miculan M."/>
            <person name="Barakat A."/>
            <person name="Testolin R."/>
            <person name="Stella A."/>
            <person name="Tartarini S."/>
            <person name="Tonutti P."/>
            <person name="Arus P."/>
            <person name="Orellana A."/>
            <person name="Wells C."/>
            <person name="Main D."/>
            <person name="Vizzotto G."/>
            <person name="Silva H."/>
            <person name="Salamini F."/>
            <person name="Schmutz J."/>
            <person name="Morgante M."/>
            <person name="Rokhsar D.S."/>
        </authorList>
    </citation>
    <scope>NUCLEOTIDE SEQUENCE [LARGE SCALE GENOMIC DNA]</scope>
    <source>
        <strain evidence="4">cv. Nemared</strain>
    </source>
</reference>
<evidence type="ECO:0000256" key="1">
    <source>
        <dbReference type="ARBA" id="ARBA00023054"/>
    </source>
</evidence>